<evidence type="ECO:0000313" key="7">
    <source>
        <dbReference type="Proteomes" id="UP001056455"/>
    </source>
</evidence>
<dbReference type="InterPro" id="IPR019993">
    <property type="entry name" value="RecB_nuclease_TM0106_put"/>
</dbReference>
<dbReference type="PANTHER" id="PTHR43788">
    <property type="entry name" value="DNA2/NAM7 HELICASE FAMILY MEMBER"/>
    <property type="match status" value="1"/>
</dbReference>
<dbReference type="PANTHER" id="PTHR43788:SF8">
    <property type="entry name" value="DNA-BINDING PROTEIN SMUBP-2"/>
    <property type="match status" value="1"/>
</dbReference>
<organism evidence="6 7">
    <name type="scientific">Ornithinimicrobium faecis</name>
    <dbReference type="NCBI Taxonomy" id="2934158"/>
    <lineage>
        <taxon>Bacteria</taxon>
        <taxon>Bacillati</taxon>
        <taxon>Actinomycetota</taxon>
        <taxon>Actinomycetes</taxon>
        <taxon>Micrococcales</taxon>
        <taxon>Ornithinimicrobiaceae</taxon>
        <taxon>Ornithinimicrobium</taxon>
    </lineage>
</organism>
<dbReference type="SUPFAM" id="SSF53098">
    <property type="entry name" value="Ribonuclease H-like"/>
    <property type="match status" value="1"/>
</dbReference>
<dbReference type="InterPro" id="IPR012337">
    <property type="entry name" value="RNaseH-like_sf"/>
</dbReference>
<evidence type="ECO:0000313" key="6">
    <source>
        <dbReference type="EMBL" id="USQ81404.1"/>
    </source>
</evidence>
<dbReference type="CDD" id="cd18808">
    <property type="entry name" value="SF1_C_Upf1"/>
    <property type="match status" value="1"/>
</dbReference>
<protein>
    <submittedName>
        <fullName evidence="6">TM0106 family RecB-like putative nuclease</fullName>
    </submittedName>
</protein>
<dbReference type="InterPro" id="IPR003593">
    <property type="entry name" value="AAA+_ATPase"/>
</dbReference>
<dbReference type="SUPFAM" id="SSF52540">
    <property type="entry name" value="P-loop containing nucleoside triphosphate hydrolases"/>
    <property type="match status" value="1"/>
</dbReference>
<sequence length="1106" mass="121071">MHLIDGHPRLSATDLTTHLACAHATTLDLRAARGQLEVPGAGFDEQVQMVFDQGMAHERSFLNELQERGLQVTQIPDSGSVTDREGATVKAMYAGAQVIYQAAFADDQWVGYADFLLRVERPSKLGAWSYDIADTKLARHLQTAALLQMASYAAQLERIQGVAPQQLVVVTGDGQEHPWRLVDVESYARRTRERLEEFVAQAPATRSVKVPHCARCRWRSVCEQEWVDRDDLVQVAGLRTPQRESLEAAGIRTVAALAVASDEALTGVLTAATRDRLRTQARLQVSERETGESAYELLPVRSGEGLELLPVPDTGDVYLDFEGDPFAEDGAGREYLAGVWTRDEEFLTWWAHDRAEEKELTRALLTWLDERWQQFPGMHIYHYAAYEQTALKRMAQQHGTAETELDMMLRGERFVDLYSVVRQSLQISKPSYSIKKLEAFYWDHTRTGEGDEVADALTSVVEYERWLAQGRNDPSILERLAAYNREDVRSTHALHEWLEQRRGEAESQFGVTLARLGEVERTASSDSEEMQEETVLAERLEAAGHDLLAGVVGFHRREQKQVWWDYYRTGEMSDEELIEDRGLTLGGLGEPVEVGSVARSILWRHDVPPQETSITVGTGVDDAREHTTVGTVTEIDLEAGFVVVKRAKSNGSVSPTGLVGKDALSMKELQNSLKRLAEHTLAGRDTVGAALLEGRVPVGLEPAGDETPGDVVRRVGARLDRQVLAVQGPPGSGKSFSGKALIRDLLDAGLRVGITANSHAVISHLVEGVDRPAVRRGTKAAALREQTGQVRVLPDNPAVVRAIEEGATLIAGTAWLWAREDMADSVDVLVVDEAGQFSLANALAVSQAATRGIVLLGDPQQLPQVTQGTHPHGAGISALEHLIDGADTIAADRGIFLDRTYRMHPDITRFVSDLSYASRLESVPGLERQRVDAPGELTGSGLRWVPVTHEGNVNDSPEEGAAVAALVADLLRGHWTDDKGSAHRIGLHDILVVSPYNAQVKLLEQALPDGIQVGTVDKFQGRQAPVVIFSMASSSAHDAPRGVGFLLDSHRVNVAVSRAKALAVVVGSPALLESPVSTPEQLRLVNALCRFVDLAEATVEDDRLVG</sequence>
<proteinExistence type="predicted"/>
<dbReference type="InterPro" id="IPR041679">
    <property type="entry name" value="DNA2/NAM7-like_C"/>
</dbReference>
<gene>
    <name evidence="6" type="ORF">NF556_07075</name>
</gene>
<dbReference type="InterPro" id="IPR027417">
    <property type="entry name" value="P-loop_NTPase"/>
</dbReference>
<dbReference type="CDD" id="cd17934">
    <property type="entry name" value="DEXXQc_Upf1-like"/>
    <property type="match status" value="1"/>
</dbReference>
<dbReference type="Pfam" id="PF13087">
    <property type="entry name" value="AAA_12"/>
    <property type="match status" value="1"/>
</dbReference>
<dbReference type="EMBL" id="CP099489">
    <property type="protein sequence ID" value="USQ81404.1"/>
    <property type="molecule type" value="Genomic_DNA"/>
</dbReference>
<evidence type="ECO:0000256" key="2">
    <source>
        <dbReference type="ARBA" id="ARBA00022801"/>
    </source>
</evidence>
<dbReference type="Pfam" id="PF13482">
    <property type="entry name" value="RNase_H_2"/>
    <property type="match status" value="1"/>
</dbReference>
<evidence type="ECO:0000256" key="3">
    <source>
        <dbReference type="ARBA" id="ARBA00022806"/>
    </source>
</evidence>
<reference evidence="6" key="1">
    <citation type="submission" date="2022-06" db="EMBL/GenBank/DDBJ databases">
        <title>Ornithinimicrobium HY1793.</title>
        <authorList>
            <person name="Huang Y."/>
        </authorList>
    </citation>
    <scope>NUCLEOTIDE SEQUENCE</scope>
    <source>
        <strain evidence="6">HY1793</strain>
    </source>
</reference>
<name>A0ABY4YXE2_9MICO</name>
<dbReference type="InterPro" id="IPR038720">
    <property type="entry name" value="YprB_RNase_H-like_dom"/>
</dbReference>
<keyword evidence="3" id="KW-0347">Helicase</keyword>
<keyword evidence="4" id="KW-0067">ATP-binding</keyword>
<accession>A0ABY4YXE2</accession>
<dbReference type="RefSeq" id="WP_252594859.1">
    <property type="nucleotide sequence ID" value="NZ_CP099489.1"/>
</dbReference>
<keyword evidence="7" id="KW-1185">Reference proteome</keyword>
<dbReference type="SMART" id="SM00382">
    <property type="entry name" value="AAA"/>
    <property type="match status" value="1"/>
</dbReference>
<evidence type="ECO:0000256" key="1">
    <source>
        <dbReference type="ARBA" id="ARBA00022741"/>
    </source>
</evidence>
<dbReference type="Pfam" id="PF13604">
    <property type="entry name" value="AAA_30"/>
    <property type="match status" value="1"/>
</dbReference>
<dbReference type="InterPro" id="IPR050534">
    <property type="entry name" value="Coronavir_polyprotein_1ab"/>
</dbReference>
<keyword evidence="2" id="KW-0378">Hydrolase</keyword>
<keyword evidence="1" id="KW-0547">Nucleotide-binding</keyword>
<evidence type="ECO:0000259" key="5">
    <source>
        <dbReference type="SMART" id="SM00382"/>
    </source>
</evidence>
<dbReference type="Gene3D" id="3.40.50.300">
    <property type="entry name" value="P-loop containing nucleotide triphosphate hydrolases"/>
    <property type="match status" value="2"/>
</dbReference>
<evidence type="ECO:0000256" key="4">
    <source>
        <dbReference type="ARBA" id="ARBA00022840"/>
    </source>
</evidence>
<feature type="domain" description="AAA+ ATPase" evidence="5">
    <location>
        <begin position="720"/>
        <end position="902"/>
    </location>
</feature>
<dbReference type="InterPro" id="IPR047187">
    <property type="entry name" value="SF1_C_Upf1"/>
</dbReference>
<dbReference type="Proteomes" id="UP001056455">
    <property type="component" value="Chromosome"/>
</dbReference>
<dbReference type="NCBIfam" id="TIGR03491">
    <property type="entry name" value="TM0106 family RecB-like putative nuclease"/>
    <property type="match status" value="1"/>
</dbReference>